<dbReference type="Pfam" id="PF12146">
    <property type="entry name" value="Hydrolase_4"/>
    <property type="match status" value="2"/>
</dbReference>
<sequence length="249" mass="28497">MNFKLPETFYFKADSGDSAVLLLHGFTGNTSDVRQLGRYLQKKDMTSYSINYEGHAEHPRKITESTPFIWYKQVVEAYDFLRDEGFDHIFVSGVSLGGVMALNLATERDVTGIGTICSPMVLKDAETLYGQFIVYAKKYLKMFEKLEPDEIEEEIESFEMTAVFDDIGTFIKMVKGKLEDINVPLYVAQAEHDQVIDPASARIIYNHAGTDDKKIKWYDKGGHVLTIDESKEELFEDIYNFIKTDSLQY</sequence>
<protein>
    <submittedName>
        <fullName evidence="3">Carboxylesterase</fullName>
    </submittedName>
</protein>
<evidence type="ECO:0000256" key="1">
    <source>
        <dbReference type="PIRSR" id="PIRSR017388-1"/>
    </source>
</evidence>
<proteinExistence type="predicted"/>
<dbReference type="PANTHER" id="PTHR11614">
    <property type="entry name" value="PHOSPHOLIPASE-RELATED"/>
    <property type="match status" value="1"/>
</dbReference>
<dbReference type="InterPro" id="IPR051044">
    <property type="entry name" value="MAG_DAG_Lipase"/>
</dbReference>
<dbReference type="GO" id="GO:0052689">
    <property type="term" value="F:carboxylic ester hydrolase activity"/>
    <property type="evidence" value="ECO:0007669"/>
    <property type="project" value="InterPro"/>
</dbReference>
<reference evidence="4" key="1">
    <citation type="submission" date="2016-10" db="EMBL/GenBank/DDBJ databases">
        <authorList>
            <person name="Varghese N."/>
            <person name="Submissions S."/>
        </authorList>
    </citation>
    <scope>NUCLEOTIDE SEQUENCE [LARGE SCALE GENOMIC DNA]</scope>
    <source>
        <strain evidence="4">CGMCC 1.8911</strain>
    </source>
</reference>
<name>A0A1G8ZN85_9STAP</name>
<evidence type="ECO:0000259" key="2">
    <source>
        <dbReference type="Pfam" id="PF12146"/>
    </source>
</evidence>
<dbReference type="InterPro" id="IPR029058">
    <property type="entry name" value="AB_hydrolase_fold"/>
</dbReference>
<dbReference type="OrthoDB" id="9800213at2"/>
<accession>A0A1G8ZN85</accession>
<dbReference type="Proteomes" id="UP000242700">
    <property type="component" value="Unassembled WGS sequence"/>
</dbReference>
<feature type="active site" description="Charge relay system" evidence="1">
    <location>
        <position position="193"/>
    </location>
</feature>
<dbReference type="InterPro" id="IPR012354">
    <property type="entry name" value="Esterase_lipase"/>
</dbReference>
<feature type="active site" description="Charge relay system" evidence="1">
    <location>
        <position position="223"/>
    </location>
</feature>
<evidence type="ECO:0000313" key="3">
    <source>
        <dbReference type="EMBL" id="SDK16044.1"/>
    </source>
</evidence>
<dbReference type="RefSeq" id="WP_092597107.1">
    <property type="nucleotide sequence ID" value="NZ_FNFI01000005.1"/>
</dbReference>
<dbReference type="EMBL" id="FNFI01000005">
    <property type="protein sequence ID" value="SDK16044.1"/>
    <property type="molecule type" value="Genomic_DNA"/>
</dbReference>
<dbReference type="PIRSF" id="PIRSF017388">
    <property type="entry name" value="Esterase_lipase"/>
    <property type="match status" value="1"/>
</dbReference>
<feature type="domain" description="Serine aminopeptidase S33" evidence="2">
    <location>
        <begin position="17"/>
        <end position="142"/>
    </location>
</feature>
<dbReference type="Gene3D" id="3.40.50.1820">
    <property type="entry name" value="alpha/beta hydrolase"/>
    <property type="match status" value="1"/>
</dbReference>
<gene>
    <name evidence="3" type="ORF">SAMN05216187_105111</name>
</gene>
<organism evidence="3 4">
    <name type="scientific">Jeotgalicoccus aerolatus</name>
    <dbReference type="NCBI Taxonomy" id="709510"/>
    <lineage>
        <taxon>Bacteria</taxon>
        <taxon>Bacillati</taxon>
        <taxon>Bacillota</taxon>
        <taxon>Bacilli</taxon>
        <taxon>Bacillales</taxon>
        <taxon>Staphylococcaceae</taxon>
        <taxon>Jeotgalicoccus</taxon>
    </lineage>
</organism>
<dbReference type="AlphaFoldDB" id="A0A1G8ZN85"/>
<evidence type="ECO:0000313" key="4">
    <source>
        <dbReference type="Proteomes" id="UP000242700"/>
    </source>
</evidence>
<feature type="active site" description="Nucleophile" evidence="1">
    <location>
        <position position="95"/>
    </location>
</feature>
<dbReference type="STRING" id="586411.SAMN05216187_105111"/>
<dbReference type="InterPro" id="IPR022742">
    <property type="entry name" value="Hydrolase_4"/>
</dbReference>
<feature type="domain" description="Serine aminopeptidase S33" evidence="2">
    <location>
        <begin position="171"/>
        <end position="228"/>
    </location>
</feature>
<dbReference type="SUPFAM" id="SSF53474">
    <property type="entry name" value="alpha/beta-Hydrolases"/>
    <property type="match status" value="1"/>
</dbReference>